<keyword evidence="3" id="KW-1133">Transmembrane helix</keyword>
<evidence type="ECO:0000313" key="5">
    <source>
        <dbReference type="EMBL" id="AFZ11028.1"/>
    </source>
</evidence>
<dbReference type="PANTHER" id="PTHR32089">
    <property type="entry name" value="METHYL-ACCEPTING CHEMOTAXIS PROTEIN MCPB"/>
    <property type="match status" value="1"/>
</dbReference>
<feature type="domain" description="Methyl-accepting transducer" evidence="4">
    <location>
        <begin position="259"/>
        <end position="502"/>
    </location>
</feature>
<sequence length="512" mass="55461">MLQKMSLQTRLLGSFMLMGGIVLAVGLVGANGNSRLSKHIDTLGNNTIPSVTGLWKVNEGQTQVQSSERALINPLLSSKKRQVELERVKNAWKQIDEGFKQYESAPRNEEEEKIYQKFLEDWEQWKLDHQKFLQEYQKFANFGIQDPPNRMAELVSQGKQNSPEMRLAKAADTQLDRMSEFSANQALDSFNTATEGVIAVIDYSQELGVNSKNSAEKDVQQTNSLMLLGMIVGPGAAIIFGVFLSRTIAKPLGAKIANIVNTIVSSSSEIAATVDQQERTASQQAVSVSQTSTTMDELGASSRISSEQAESAANGAREVLTLVDGSNHTDHASNYKGSSLREKVTQIAEQILRLSEQTHQIGSISTLVSELANQTNMLALNAAVEAVRAGEHGKGFAVVASEIRKLADQSKKSAERINGLVMDIQNATNSTVMVADEGRKTVENVVDSINTIAVNTQQISLTSKQQAVAIQQVVEAMNNLTQGASQTASGISQTKVGVQRLNDAALNLKAVV</sequence>
<dbReference type="STRING" id="1173022.Cri9333_0023"/>
<evidence type="ECO:0000256" key="1">
    <source>
        <dbReference type="ARBA" id="ARBA00023224"/>
    </source>
</evidence>
<dbReference type="Pfam" id="PF12729">
    <property type="entry name" value="4HB_MCP_1"/>
    <property type="match status" value="1"/>
</dbReference>
<keyword evidence="3" id="KW-0812">Transmembrane</keyword>
<feature type="transmembrane region" description="Helical" evidence="3">
    <location>
        <begin position="12"/>
        <end position="30"/>
    </location>
</feature>
<reference evidence="5 6" key="1">
    <citation type="submission" date="2012-06" db="EMBL/GenBank/DDBJ databases">
        <title>Finished chromosome of genome of Crinalium epipsammum PCC 9333.</title>
        <authorList>
            <consortium name="US DOE Joint Genome Institute"/>
            <person name="Gugger M."/>
            <person name="Coursin T."/>
            <person name="Rippka R."/>
            <person name="Tandeau De Marsac N."/>
            <person name="Huntemann M."/>
            <person name="Wei C.-L."/>
            <person name="Han J."/>
            <person name="Detter J.C."/>
            <person name="Han C."/>
            <person name="Tapia R."/>
            <person name="Davenport K."/>
            <person name="Daligault H."/>
            <person name="Erkkila T."/>
            <person name="Gu W."/>
            <person name="Munk A.C.C."/>
            <person name="Teshima H."/>
            <person name="Xu Y."/>
            <person name="Chain P."/>
            <person name="Chen A."/>
            <person name="Krypides N."/>
            <person name="Mavromatis K."/>
            <person name="Markowitz V."/>
            <person name="Szeto E."/>
            <person name="Ivanova N."/>
            <person name="Mikhailova N."/>
            <person name="Ovchinnikova G."/>
            <person name="Pagani I."/>
            <person name="Pati A."/>
            <person name="Goodwin L."/>
            <person name="Peters L."/>
            <person name="Pitluck S."/>
            <person name="Woyke T."/>
            <person name="Kerfeld C."/>
        </authorList>
    </citation>
    <scope>NUCLEOTIDE SEQUENCE [LARGE SCALE GENOMIC DNA]</scope>
    <source>
        <strain evidence="5 6">PCC 9333</strain>
    </source>
</reference>
<evidence type="ECO:0000256" key="3">
    <source>
        <dbReference type="SAM" id="Phobius"/>
    </source>
</evidence>
<dbReference type="PANTHER" id="PTHR32089:SF112">
    <property type="entry name" value="LYSOZYME-LIKE PROTEIN-RELATED"/>
    <property type="match status" value="1"/>
</dbReference>
<proteinExistence type="predicted"/>
<keyword evidence="3" id="KW-0472">Membrane</keyword>
<dbReference type="GO" id="GO:0016020">
    <property type="term" value="C:membrane"/>
    <property type="evidence" value="ECO:0007669"/>
    <property type="project" value="InterPro"/>
</dbReference>
<evidence type="ECO:0000256" key="2">
    <source>
        <dbReference type="PROSITE-ProRule" id="PRU00284"/>
    </source>
</evidence>
<dbReference type="GO" id="GO:0007165">
    <property type="term" value="P:signal transduction"/>
    <property type="evidence" value="ECO:0007669"/>
    <property type="project" value="UniProtKB-KW"/>
</dbReference>
<dbReference type="InterPro" id="IPR024478">
    <property type="entry name" value="HlyB_4HB_MCP"/>
</dbReference>
<dbReference type="InterPro" id="IPR004089">
    <property type="entry name" value="MCPsignal_dom"/>
</dbReference>
<dbReference type="AlphaFoldDB" id="K9VSL3"/>
<dbReference type="PROSITE" id="PS50111">
    <property type="entry name" value="CHEMOTAXIS_TRANSDUC_2"/>
    <property type="match status" value="1"/>
</dbReference>
<dbReference type="Gene3D" id="1.10.287.950">
    <property type="entry name" value="Methyl-accepting chemotaxis protein"/>
    <property type="match status" value="1"/>
</dbReference>
<evidence type="ECO:0000259" key="4">
    <source>
        <dbReference type="PROSITE" id="PS50111"/>
    </source>
</evidence>
<dbReference type="Proteomes" id="UP000010472">
    <property type="component" value="Chromosome"/>
</dbReference>
<dbReference type="SMART" id="SM00283">
    <property type="entry name" value="MA"/>
    <property type="match status" value="1"/>
</dbReference>
<dbReference type="PATRIC" id="fig|1173022.3.peg.26"/>
<protein>
    <submittedName>
        <fullName evidence="5">Methyl-accepting chemotaxis sensory transducer</fullName>
    </submittedName>
</protein>
<evidence type="ECO:0000313" key="6">
    <source>
        <dbReference type="Proteomes" id="UP000010472"/>
    </source>
</evidence>
<dbReference type="HOGENOM" id="CLU_000445_107_27_3"/>
<keyword evidence="6" id="KW-1185">Reference proteome</keyword>
<organism evidence="5 6">
    <name type="scientific">Crinalium epipsammum PCC 9333</name>
    <dbReference type="NCBI Taxonomy" id="1173022"/>
    <lineage>
        <taxon>Bacteria</taxon>
        <taxon>Bacillati</taxon>
        <taxon>Cyanobacteriota</taxon>
        <taxon>Cyanophyceae</taxon>
        <taxon>Gomontiellales</taxon>
        <taxon>Gomontiellaceae</taxon>
        <taxon>Crinalium</taxon>
    </lineage>
</organism>
<dbReference type="OrthoDB" id="457060at2"/>
<keyword evidence="1 2" id="KW-0807">Transducer</keyword>
<dbReference type="eggNOG" id="COG0840">
    <property type="taxonomic scope" value="Bacteria"/>
</dbReference>
<gene>
    <name evidence="5" type="ORF">Cri9333_0023</name>
</gene>
<dbReference type="Pfam" id="PF00015">
    <property type="entry name" value="MCPsignal"/>
    <property type="match status" value="1"/>
</dbReference>
<feature type="transmembrane region" description="Helical" evidence="3">
    <location>
        <begin position="225"/>
        <end position="245"/>
    </location>
</feature>
<dbReference type="EMBL" id="CP003620">
    <property type="protein sequence ID" value="AFZ11028.1"/>
    <property type="molecule type" value="Genomic_DNA"/>
</dbReference>
<name>K9VSL3_9CYAN</name>
<dbReference type="SUPFAM" id="SSF58104">
    <property type="entry name" value="Methyl-accepting chemotaxis protein (MCP) signaling domain"/>
    <property type="match status" value="1"/>
</dbReference>
<dbReference type="KEGG" id="cep:Cri9333_0023"/>
<accession>K9VSL3</accession>